<dbReference type="GO" id="GO:0016491">
    <property type="term" value="F:oxidoreductase activity"/>
    <property type="evidence" value="ECO:0007669"/>
    <property type="project" value="UniProtKB-KW"/>
</dbReference>
<evidence type="ECO:0000256" key="8">
    <source>
        <dbReference type="ARBA" id="ARBA00023180"/>
    </source>
</evidence>
<gene>
    <name evidence="12" type="ORF">Sjap_015888</name>
</gene>
<reference evidence="12 13" key="1">
    <citation type="submission" date="2024-01" db="EMBL/GenBank/DDBJ databases">
        <title>Genome assemblies of Stephania.</title>
        <authorList>
            <person name="Yang L."/>
        </authorList>
    </citation>
    <scope>NUCLEOTIDE SEQUENCE [LARGE SCALE GENOMIC DNA]</scope>
    <source>
        <strain evidence="12">QJT</strain>
        <tissue evidence="12">Leaf</tissue>
    </source>
</reference>
<dbReference type="PANTHER" id="PTHR19328:SF13">
    <property type="entry name" value="HIPL1 PROTEIN"/>
    <property type="match status" value="1"/>
</dbReference>
<comment type="similarity">
    <text evidence="10">Belongs to the PQQ oxidoreductase GdhB family.</text>
</comment>
<evidence type="ECO:0000256" key="9">
    <source>
        <dbReference type="ARBA" id="ARBA00023288"/>
    </source>
</evidence>
<dbReference type="Gene3D" id="2.120.10.30">
    <property type="entry name" value="TolB, C-terminal domain"/>
    <property type="match status" value="1"/>
</dbReference>
<evidence type="ECO:0000313" key="13">
    <source>
        <dbReference type="Proteomes" id="UP001417504"/>
    </source>
</evidence>
<protein>
    <recommendedName>
        <fullName evidence="11">Glucose/Sorbosone dehydrogenase domain-containing protein</fullName>
    </recommendedName>
</protein>
<evidence type="ECO:0000256" key="10">
    <source>
        <dbReference type="ARBA" id="ARBA00061483"/>
    </source>
</evidence>
<evidence type="ECO:0000259" key="11">
    <source>
        <dbReference type="Pfam" id="PF07995"/>
    </source>
</evidence>
<keyword evidence="6" id="KW-0560">Oxidoreductase</keyword>
<dbReference type="Pfam" id="PF07995">
    <property type="entry name" value="GSDH"/>
    <property type="match status" value="1"/>
</dbReference>
<proteinExistence type="inferred from homology"/>
<dbReference type="EMBL" id="JBBNAE010000006">
    <property type="protein sequence ID" value="KAK9116941.1"/>
    <property type="molecule type" value="Genomic_DNA"/>
</dbReference>
<evidence type="ECO:0000256" key="1">
    <source>
        <dbReference type="ARBA" id="ARBA00001931"/>
    </source>
</evidence>
<keyword evidence="13" id="KW-1185">Reference proteome</keyword>
<comment type="caution">
    <text evidence="12">The sequence shown here is derived from an EMBL/GenBank/DDBJ whole genome shotgun (WGS) entry which is preliminary data.</text>
</comment>
<evidence type="ECO:0000256" key="7">
    <source>
        <dbReference type="ARBA" id="ARBA00023136"/>
    </source>
</evidence>
<dbReference type="InterPro" id="IPR012938">
    <property type="entry name" value="Glc/Sorbosone_DH"/>
</dbReference>
<dbReference type="SUPFAM" id="SSF50952">
    <property type="entry name" value="Soluble quinoprotein glucose dehydrogenase"/>
    <property type="match status" value="1"/>
</dbReference>
<evidence type="ECO:0000256" key="3">
    <source>
        <dbReference type="ARBA" id="ARBA00022475"/>
    </source>
</evidence>
<dbReference type="Proteomes" id="UP001417504">
    <property type="component" value="Unassembled WGS sequence"/>
</dbReference>
<dbReference type="FunFam" id="2.120.10.30:FF:000067">
    <property type="entry name" value="HHIP-like 1"/>
    <property type="match status" value="1"/>
</dbReference>
<organism evidence="12 13">
    <name type="scientific">Stephania japonica</name>
    <dbReference type="NCBI Taxonomy" id="461633"/>
    <lineage>
        <taxon>Eukaryota</taxon>
        <taxon>Viridiplantae</taxon>
        <taxon>Streptophyta</taxon>
        <taxon>Embryophyta</taxon>
        <taxon>Tracheophyta</taxon>
        <taxon>Spermatophyta</taxon>
        <taxon>Magnoliopsida</taxon>
        <taxon>Ranunculales</taxon>
        <taxon>Menispermaceae</taxon>
        <taxon>Menispermoideae</taxon>
        <taxon>Cissampelideae</taxon>
        <taxon>Stephania</taxon>
    </lineage>
</organism>
<keyword evidence="3" id="KW-1003">Cell membrane</keyword>
<evidence type="ECO:0000256" key="2">
    <source>
        <dbReference type="ARBA" id="ARBA00004193"/>
    </source>
</evidence>
<accession>A0AAP0ILK8</accession>
<evidence type="ECO:0000256" key="5">
    <source>
        <dbReference type="ARBA" id="ARBA00022891"/>
    </source>
</evidence>
<name>A0AAP0ILK8_9MAGN</name>
<keyword evidence="9" id="KW-0449">Lipoprotein</keyword>
<comment type="subcellular location">
    <subcellularLocation>
        <location evidence="2">Cell membrane</location>
        <topology evidence="2">Lipid-anchor</topology>
    </subcellularLocation>
</comment>
<comment type="cofactor">
    <cofactor evidence="1">
        <name>pyrroloquinoline quinone</name>
        <dbReference type="ChEBI" id="CHEBI:58442"/>
    </cofactor>
</comment>
<evidence type="ECO:0000256" key="4">
    <source>
        <dbReference type="ARBA" id="ARBA00022729"/>
    </source>
</evidence>
<evidence type="ECO:0000313" key="12">
    <source>
        <dbReference type="EMBL" id="KAK9116941.1"/>
    </source>
</evidence>
<keyword evidence="8" id="KW-0325">Glycoprotein</keyword>
<keyword evidence="4" id="KW-0732">Signal</keyword>
<evidence type="ECO:0000256" key="6">
    <source>
        <dbReference type="ARBA" id="ARBA00023002"/>
    </source>
</evidence>
<feature type="domain" description="Glucose/Sorbosone dehydrogenase" evidence="11">
    <location>
        <begin position="153"/>
        <end position="461"/>
    </location>
</feature>
<dbReference type="InterPro" id="IPR011042">
    <property type="entry name" value="6-blade_b-propeller_TolB-like"/>
</dbReference>
<keyword evidence="5" id="KW-0634">PQQ</keyword>
<dbReference type="PANTHER" id="PTHR19328">
    <property type="entry name" value="HEDGEHOG-INTERACTING PROTEIN"/>
    <property type="match status" value="1"/>
</dbReference>
<keyword evidence="7" id="KW-0472">Membrane</keyword>
<sequence length="628" mass="68653">MNVSDAACASLLKSILCAKCDQFSSELFKAYSGIRTVPVLCNSTVSANSSQSTSKSNNFCGKVWDTCQNVSMRNSPFTPSLKGGAGLPENSTATKIAELWKSKADFCKAFGGSSEDESACFDGEPVKFNNNKNLDTPKGLCVEKIGNGSYLNMVAHPDGSNRVFLSNQKGQIWLATVPEQRSGGTLDINEFRTFLDIRDEVLFDTELGLMGMAFHPNFTQNGRFFVSYNCDKVSSPRCSGRCSCNSNADCDPSKLHPDNGAQPCRYHSVIAEYTVNKTGLQPSMATSAGPSEVRRIFTMGLPFTGHHAGQILFGPTDGYLYFMMGDGGSRGDPYNFAQNKKSLLGKIMRFNIDDLPTAKGIADLGLWGNYSIPSDNPYFDDKELEPEIWAMGFRNPWRCSFDLERPSYFLCADVGQEIYEEVNIVTKGGNYGWRVYEGDALYHPLQSPGGNTSANSINPIFPVMGYSHADINKNEGSASITGGYFYRSKSDPCMYGRYLYTDLFAGGLWAGSETPENSGNFSSTRIPFSCSNDSPMQCNTVEGSPLPALGYIFSFGEDNRKDVFILASSGLYRIVCPSRCNYTCSKEDLSVLQSPSPKPSSASLGNRLGAIYNGLVFSFFSAFLLLHS</sequence>
<dbReference type="GO" id="GO:0005886">
    <property type="term" value="C:plasma membrane"/>
    <property type="evidence" value="ECO:0007669"/>
    <property type="project" value="UniProtKB-SubCell"/>
</dbReference>
<dbReference type="AlphaFoldDB" id="A0AAP0ILK8"/>
<dbReference type="InterPro" id="IPR011041">
    <property type="entry name" value="Quinoprot_gluc/sorb_DH_b-prop"/>
</dbReference>